<keyword evidence="5" id="KW-1185">Reference proteome</keyword>
<comment type="caution">
    <text evidence="4">The sequence shown here is derived from an EMBL/GenBank/DDBJ whole genome shotgun (WGS) entry which is preliminary data.</text>
</comment>
<dbReference type="Gene3D" id="3.40.630.30">
    <property type="match status" value="1"/>
</dbReference>
<reference evidence="4" key="1">
    <citation type="submission" date="2021-01" db="EMBL/GenBank/DDBJ databases">
        <title>Whole genome shotgun sequence of Spirilliplanes yamanashiensis NBRC 15828.</title>
        <authorList>
            <person name="Komaki H."/>
            <person name="Tamura T."/>
        </authorList>
    </citation>
    <scope>NUCLEOTIDE SEQUENCE</scope>
    <source>
        <strain evidence="4">NBRC 15828</strain>
    </source>
</reference>
<dbReference type="SUPFAM" id="SSF55729">
    <property type="entry name" value="Acyl-CoA N-acyltransferases (Nat)"/>
    <property type="match status" value="1"/>
</dbReference>
<evidence type="ECO:0000256" key="2">
    <source>
        <dbReference type="ARBA" id="ARBA00023315"/>
    </source>
</evidence>
<dbReference type="PROSITE" id="PS51186">
    <property type="entry name" value="GNAT"/>
    <property type="match status" value="1"/>
</dbReference>
<dbReference type="InterPro" id="IPR000182">
    <property type="entry name" value="GNAT_dom"/>
</dbReference>
<dbReference type="Proteomes" id="UP000652013">
    <property type="component" value="Unassembled WGS sequence"/>
</dbReference>
<dbReference type="CDD" id="cd04301">
    <property type="entry name" value="NAT_SF"/>
    <property type="match status" value="1"/>
</dbReference>
<proteinExistence type="predicted"/>
<sequence length="172" mass="18227">MSVVLRPVATHADLMAVGALHLASRASAYAGLIPAGALAATPAAAMGEWWAERWRWEADTHRLTVADDGGTIVGFTYTGPSETPGAAELYGIHVAPDRVGSGVGRLLMISALEQLRAHGEPRAVLWVLEGNARARRFYERGGWVDEGVARTGHVGSAPTVQRRYGKELGGST</sequence>
<dbReference type="Pfam" id="PF00583">
    <property type="entry name" value="Acetyltransf_1"/>
    <property type="match status" value="1"/>
</dbReference>
<dbReference type="InterPro" id="IPR016181">
    <property type="entry name" value="Acyl_CoA_acyltransferase"/>
</dbReference>
<feature type="domain" description="N-acetyltransferase" evidence="3">
    <location>
        <begin position="3"/>
        <end position="169"/>
    </location>
</feature>
<evidence type="ECO:0000313" key="4">
    <source>
        <dbReference type="EMBL" id="GIJ04319.1"/>
    </source>
</evidence>
<evidence type="ECO:0000313" key="5">
    <source>
        <dbReference type="Proteomes" id="UP000652013"/>
    </source>
</evidence>
<keyword evidence="2" id="KW-0012">Acyltransferase</keyword>
<dbReference type="PANTHER" id="PTHR43877:SF1">
    <property type="entry name" value="ACETYLTRANSFERASE"/>
    <property type="match status" value="1"/>
</dbReference>
<name>A0A8J4DKI7_9ACTN</name>
<organism evidence="4 5">
    <name type="scientific">Spirilliplanes yamanashiensis</name>
    <dbReference type="NCBI Taxonomy" id="42233"/>
    <lineage>
        <taxon>Bacteria</taxon>
        <taxon>Bacillati</taxon>
        <taxon>Actinomycetota</taxon>
        <taxon>Actinomycetes</taxon>
        <taxon>Micromonosporales</taxon>
        <taxon>Micromonosporaceae</taxon>
        <taxon>Spirilliplanes</taxon>
    </lineage>
</organism>
<evidence type="ECO:0000259" key="3">
    <source>
        <dbReference type="PROSITE" id="PS51186"/>
    </source>
</evidence>
<gene>
    <name evidence="4" type="ORF">Sya03_36710</name>
</gene>
<dbReference type="InterPro" id="IPR050832">
    <property type="entry name" value="Bact_Acetyltransf"/>
</dbReference>
<dbReference type="EMBL" id="BOOY01000026">
    <property type="protein sequence ID" value="GIJ04319.1"/>
    <property type="molecule type" value="Genomic_DNA"/>
</dbReference>
<accession>A0A8J4DKI7</accession>
<dbReference type="AlphaFoldDB" id="A0A8J4DKI7"/>
<dbReference type="RefSeq" id="WP_203939532.1">
    <property type="nucleotide sequence ID" value="NZ_BAAAGJ010000002.1"/>
</dbReference>
<keyword evidence="1" id="KW-0808">Transferase</keyword>
<dbReference type="GO" id="GO:0016747">
    <property type="term" value="F:acyltransferase activity, transferring groups other than amino-acyl groups"/>
    <property type="evidence" value="ECO:0007669"/>
    <property type="project" value="InterPro"/>
</dbReference>
<protein>
    <recommendedName>
        <fullName evidence="3">N-acetyltransferase domain-containing protein</fullName>
    </recommendedName>
</protein>
<dbReference type="PANTHER" id="PTHR43877">
    <property type="entry name" value="AMINOALKYLPHOSPHONATE N-ACETYLTRANSFERASE-RELATED-RELATED"/>
    <property type="match status" value="1"/>
</dbReference>
<evidence type="ECO:0000256" key="1">
    <source>
        <dbReference type="ARBA" id="ARBA00022679"/>
    </source>
</evidence>